<dbReference type="Pfam" id="PF13194">
    <property type="entry name" value="DUF4010"/>
    <property type="match status" value="1"/>
</dbReference>
<feature type="transmembrane region" description="Helical" evidence="1">
    <location>
        <begin position="201"/>
        <end position="225"/>
    </location>
</feature>
<feature type="domain" description="MgtC/SapB/SrpB/YhiD N-terminal" evidence="2">
    <location>
        <begin position="11"/>
        <end position="133"/>
    </location>
</feature>
<feature type="transmembrane region" description="Helical" evidence="1">
    <location>
        <begin position="334"/>
        <end position="353"/>
    </location>
</feature>
<accession>A0A653E6Q8</accession>
<evidence type="ECO:0000313" key="4">
    <source>
        <dbReference type="EMBL" id="VEV98298.1"/>
    </source>
</evidence>
<organism evidence="4">
    <name type="scientific">Pseudomonas marincola</name>
    <dbReference type="NCBI Taxonomy" id="437900"/>
    <lineage>
        <taxon>Bacteria</taxon>
        <taxon>Pseudomonadati</taxon>
        <taxon>Pseudomonadota</taxon>
        <taxon>Gammaproteobacteria</taxon>
        <taxon>Pseudomonadales</taxon>
        <taxon>Pseudomonadaceae</taxon>
        <taxon>Pseudomonas</taxon>
    </lineage>
</organism>
<dbReference type="InterPro" id="IPR049177">
    <property type="entry name" value="MgtC_SapB_SrpB_YhiD_N"/>
</dbReference>
<feature type="domain" description="DUF4010" evidence="3">
    <location>
        <begin position="181"/>
        <end position="389"/>
    </location>
</feature>
<feature type="transmembrane region" description="Helical" evidence="1">
    <location>
        <begin position="305"/>
        <end position="322"/>
    </location>
</feature>
<dbReference type="AlphaFoldDB" id="A0A653E6Q8"/>
<evidence type="ECO:0000259" key="2">
    <source>
        <dbReference type="Pfam" id="PF02308"/>
    </source>
</evidence>
<dbReference type="EMBL" id="LR215729">
    <property type="protein sequence ID" value="VEV98298.1"/>
    <property type="molecule type" value="Genomic_DNA"/>
</dbReference>
<keyword evidence="1" id="KW-0472">Membrane</keyword>
<proteinExistence type="predicted"/>
<feature type="transmembrane region" description="Helical" evidence="1">
    <location>
        <begin position="143"/>
        <end position="163"/>
    </location>
</feature>
<dbReference type="PANTHER" id="PTHR39084:SF1">
    <property type="entry name" value="DUF4010 DOMAIN-CONTAINING PROTEIN"/>
    <property type="match status" value="1"/>
</dbReference>
<feature type="transmembrane region" description="Helical" evidence="1">
    <location>
        <begin position="393"/>
        <end position="414"/>
    </location>
</feature>
<dbReference type="InterPro" id="IPR025105">
    <property type="entry name" value="DUF4010"/>
</dbReference>
<feature type="transmembrane region" description="Helical" evidence="1">
    <location>
        <begin position="175"/>
        <end position="194"/>
    </location>
</feature>
<dbReference type="PANTHER" id="PTHR39084">
    <property type="entry name" value="MEMBRANE PROTEIN-RELATED"/>
    <property type="match status" value="1"/>
</dbReference>
<gene>
    <name evidence="4" type="ORF">PMYSY11_3254</name>
</gene>
<keyword evidence="1" id="KW-0812">Transmembrane</keyword>
<sequence>MTPTVELALNLLTALALGLLIGTERSWSQRSEESNRLVADIRTYGLVGLLGGLAALFAQKFGIAAWISLLVVFVVLGYTSEQRKKGAGGLSSEIAMVLTFLLGSLAVSEYREIAAGCAVIIALLLSLREPLHRVVGQLTAAELSGALKLMFISLVMLPVLPNVGYGPWQVFNPYTTWWMVVLIAGIGFAAYVAIRLVGTRYGIVATALLGGLVSSTAMTLTLARLHDNKRLRSILACGLLATSALMFPRILLITAAVNRELLAQLILPLGLAALVYASGALLHFRTAGEELQGEVEPPLKNPFELAPALRFALLLVAILFMVEAGRYWLGDTGVYLVSALSGLTDVDAISLTLARSSLSDLSATVAYQGIFIAALVNSLVKALLIMLIGDRALAWRTVPIMLAGLAVGLAALFLQ</sequence>
<feature type="transmembrane region" description="Helical" evidence="1">
    <location>
        <begin position="88"/>
        <end position="107"/>
    </location>
</feature>
<feature type="transmembrane region" description="Helical" evidence="1">
    <location>
        <begin position="365"/>
        <end position="386"/>
    </location>
</feature>
<evidence type="ECO:0000259" key="3">
    <source>
        <dbReference type="Pfam" id="PF13194"/>
    </source>
</evidence>
<dbReference type="RefSeq" id="WP_150548839.1">
    <property type="nucleotide sequence ID" value="NZ_LR215729.2"/>
</dbReference>
<feature type="transmembrane region" description="Helical" evidence="1">
    <location>
        <begin position="113"/>
        <end position="131"/>
    </location>
</feature>
<reference evidence="4" key="1">
    <citation type="submission" date="2019-02" db="EMBL/GenBank/DDBJ databases">
        <authorList>
            <consortium name="Genoscope - CEA"/>
            <person name="William W."/>
        </authorList>
    </citation>
    <scope>NUCLEOTIDE SEQUENCE [LARGE SCALE GENOMIC DNA]</scope>
    <source>
        <strain evidence="4">YSy11</strain>
    </source>
</reference>
<dbReference type="Pfam" id="PF02308">
    <property type="entry name" value="MgtC"/>
    <property type="match status" value="1"/>
</dbReference>
<feature type="transmembrane region" description="Helical" evidence="1">
    <location>
        <begin position="265"/>
        <end position="285"/>
    </location>
</feature>
<evidence type="ECO:0000256" key="1">
    <source>
        <dbReference type="SAM" id="Phobius"/>
    </source>
</evidence>
<name>A0A653E6Q8_9PSED</name>
<feature type="transmembrane region" description="Helical" evidence="1">
    <location>
        <begin position="46"/>
        <end position="76"/>
    </location>
</feature>
<feature type="transmembrane region" description="Helical" evidence="1">
    <location>
        <begin position="231"/>
        <end position="253"/>
    </location>
</feature>
<protein>
    <submittedName>
        <fullName evidence="4">Uncharacterized protein</fullName>
    </submittedName>
</protein>
<keyword evidence="1" id="KW-1133">Transmembrane helix</keyword>